<accession>A0A1Y2FY46</accession>
<gene>
    <name evidence="2" type="ORF">BCR35DRAFT_189534</name>
</gene>
<proteinExistence type="predicted"/>
<feature type="compositionally biased region" description="Acidic residues" evidence="1">
    <location>
        <begin position="1"/>
        <end position="13"/>
    </location>
</feature>
<comment type="caution">
    <text evidence="2">The sequence shown here is derived from an EMBL/GenBank/DDBJ whole genome shotgun (WGS) entry which is preliminary data.</text>
</comment>
<evidence type="ECO:0000256" key="1">
    <source>
        <dbReference type="SAM" id="MobiDB-lite"/>
    </source>
</evidence>
<feature type="compositionally biased region" description="Polar residues" evidence="1">
    <location>
        <begin position="22"/>
        <end position="31"/>
    </location>
</feature>
<feature type="compositionally biased region" description="Polar residues" evidence="1">
    <location>
        <begin position="131"/>
        <end position="140"/>
    </location>
</feature>
<feature type="compositionally biased region" description="Acidic residues" evidence="1">
    <location>
        <begin position="276"/>
        <end position="286"/>
    </location>
</feature>
<dbReference type="InParanoid" id="A0A1Y2FY46"/>
<protein>
    <submittedName>
        <fullName evidence="2">Uncharacterized protein</fullName>
    </submittedName>
</protein>
<feature type="compositionally biased region" description="Polar residues" evidence="1">
    <location>
        <begin position="50"/>
        <end position="60"/>
    </location>
</feature>
<organism evidence="2 3">
    <name type="scientific">Leucosporidium creatinivorum</name>
    <dbReference type="NCBI Taxonomy" id="106004"/>
    <lineage>
        <taxon>Eukaryota</taxon>
        <taxon>Fungi</taxon>
        <taxon>Dikarya</taxon>
        <taxon>Basidiomycota</taxon>
        <taxon>Pucciniomycotina</taxon>
        <taxon>Microbotryomycetes</taxon>
        <taxon>Leucosporidiales</taxon>
        <taxon>Leucosporidium</taxon>
    </lineage>
</organism>
<dbReference type="EMBL" id="MCGR01000007">
    <property type="protein sequence ID" value="ORY88961.1"/>
    <property type="molecule type" value="Genomic_DNA"/>
</dbReference>
<dbReference type="AlphaFoldDB" id="A0A1Y2FY46"/>
<evidence type="ECO:0000313" key="3">
    <source>
        <dbReference type="Proteomes" id="UP000193467"/>
    </source>
</evidence>
<dbReference type="OrthoDB" id="5576441at2759"/>
<evidence type="ECO:0000313" key="2">
    <source>
        <dbReference type="EMBL" id="ORY88961.1"/>
    </source>
</evidence>
<feature type="compositionally biased region" description="Pro residues" evidence="1">
    <location>
        <begin position="109"/>
        <end position="119"/>
    </location>
</feature>
<dbReference type="Proteomes" id="UP000193467">
    <property type="component" value="Unassembled WGS sequence"/>
</dbReference>
<sequence length="443" mass="48843">MESDELEYIEDSEPERWEQQQRRTSGGSFPRSSPEAASDDEQETIVIPESPTSPHASTSRFFVAPTSPTKRRRPPDPHLLGARTTSVSPPPLSRKISLSALQDDYTPAPTEPLPFPPAAQPHSSHTRADSLESTTSNSSIKTKRKSDPSVLGEKKPKKRHSQITSAAALLREEKPKKGRSAEAVVVQAKKEKAVKRLSITSGSSVEIEIEEEEVDADVSISSDGIVVPPRLTSSKFHRELYGLPPLVVKEVKPKVEVRVKEKSRSKGKGKAKEESDASSEEEDDTEMTAADRLRGGLSKFKYGSASTNDKPKSSKSTSRSTSVEDKEKPTLASSSRLKSEASFPPPPPLTLPSDDRLKVLDGCPLCSNSWTTHKTPSSKAVHLRKCAFTQDYTTETVRILIERRILDLAHRVELEQREVGMRRTAPSNPPNSLDSTSKRGRRR</sequence>
<keyword evidence="3" id="KW-1185">Reference proteome</keyword>
<reference evidence="2 3" key="1">
    <citation type="submission" date="2016-07" db="EMBL/GenBank/DDBJ databases">
        <title>Pervasive Adenine N6-methylation of Active Genes in Fungi.</title>
        <authorList>
            <consortium name="DOE Joint Genome Institute"/>
            <person name="Mondo S.J."/>
            <person name="Dannebaum R.O."/>
            <person name="Kuo R.C."/>
            <person name="Labutti K."/>
            <person name="Haridas S."/>
            <person name="Kuo A."/>
            <person name="Salamov A."/>
            <person name="Ahrendt S.R."/>
            <person name="Lipzen A."/>
            <person name="Sullivan W."/>
            <person name="Andreopoulos W.B."/>
            <person name="Clum A."/>
            <person name="Lindquist E."/>
            <person name="Daum C."/>
            <person name="Ramamoorthy G.K."/>
            <person name="Gryganskyi A."/>
            <person name="Culley D."/>
            <person name="Magnuson J.K."/>
            <person name="James T.Y."/>
            <person name="O'Malley M.A."/>
            <person name="Stajich J.E."/>
            <person name="Spatafora J.W."/>
            <person name="Visel A."/>
            <person name="Grigoriev I.V."/>
        </authorList>
    </citation>
    <scope>NUCLEOTIDE SEQUENCE [LARGE SCALE GENOMIC DNA]</scope>
    <source>
        <strain evidence="2 3">62-1032</strain>
    </source>
</reference>
<name>A0A1Y2FY46_9BASI</name>
<feature type="region of interest" description="Disordered" evidence="1">
    <location>
        <begin position="1"/>
        <end position="180"/>
    </location>
</feature>
<feature type="region of interest" description="Disordered" evidence="1">
    <location>
        <begin position="419"/>
        <end position="443"/>
    </location>
</feature>
<dbReference type="STRING" id="106004.A0A1Y2FY46"/>
<feature type="compositionally biased region" description="Basic and acidic residues" evidence="1">
    <location>
        <begin position="252"/>
        <end position="275"/>
    </location>
</feature>
<feature type="region of interest" description="Disordered" evidence="1">
    <location>
        <begin position="252"/>
        <end position="355"/>
    </location>
</feature>